<evidence type="ECO:0000256" key="2">
    <source>
        <dbReference type="ARBA" id="ARBA00048655"/>
    </source>
</evidence>
<dbReference type="PANTHER" id="PTHR12149:SF8">
    <property type="entry name" value="PROTEIN-RIBULOSAMINE 3-KINASE"/>
    <property type="match status" value="1"/>
</dbReference>
<dbReference type="SUPFAM" id="SSF56112">
    <property type="entry name" value="Protein kinase-like (PK-like)"/>
    <property type="match status" value="1"/>
</dbReference>
<keyword evidence="4" id="KW-0418">Kinase</keyword>
<dbReference type="PANTHER" id="PTHR12149">
    <property type="entry name" value="FRUCTOSAMINE 3 KINASE-RELATED PROTEIN"/>
    <property type="match status" value="1"/>
</dbReference>
<dbReference type="GO" id="GO:0016301">
    <property type="term" value="F:kinase activity"/>
    <property type="evidence" value="ECO:0007669"/>
    <property type="project" value="UniProtKB-KW"/>
</dbReference>
<reference evidence="4 5" key="1">
    <citation type="submission" date="2019-09" db="EMBL/GenBank/DDBJ databases">
        <title>The hologenome of the rock-dwelling lichen Lasallia pustulata.</title>
        <authorList>
            <person name="Greshake Tzovaras B."/>
            <person name="Segers F."/>
            <person name="Bicker A."/>
            <person name="Dal Grande F."/>
            <person name="Otte J."/>
            <person name="Hankeln T."/>
            <person name="Schmitt I."/>
            <person name="Ebersberger I."/>
        </authorList>
    </citation>
    <scope>NUCLEOTIDE SEQUENCE [LARGE SCALE GENOMIC DNA]</scope>
    <source>
        <strain evidence="4">A1-1</strain>
    </source>
</reference>
<evidence type="ECO:0000313" key="5">
    <source>
        <dbReference type="Proteomes" id="UP000324767"/>
    </source>
</evidence>
<sequence length="443" mass="49891">MMSETVHGLLNGRQSESLPIAGDFPLDENIAAEFPKGTKFLSANRSGASAWTITAQISVELPDGTPARYFVKCATEDAGRLMMEGEFNAMTELYNTMPSMVPKPYSFGKCKIERPETYFFISQFIDMSDRVPDPNQLCSKLAQLHCNSVSPTGKFGFHITTCQGRTHQSVGWESSWTTLFAKMLQHVIDLDFETNGYWEELDKIEKRVLSKVIPRLIGILETNGRSIKPSLCHADLWEGNTGTSYETGDIYIFDSGALYAHNEFEIGDWRCNYNKIHNKVYTRTYLRYCGPSEPKEEWDDRNRMYCVYYNIIYSVNHISQGKAVRQQAYDDMFYLIDKYSPFPEGEAPPRLDDADRASLSAERDHTKRSQSRHCEDPDPLATSSKLDSRFDLESFADGGEGGRGEGRREVGRGTAGKDRIGGDESGALDVLYLVSEGKGGVMR</sequence>
<dbReference type="EMBL" id="VXIT01000038">
    <property type="protein sequence ID" value="KAA6406366.1"/>
    <property type="molecule type" value="Genomic_DNA"/>
</dbReference>
<gene>
    <name evidence="4" type="ORF">FRX48_09850</name>
</gene>
<evidence type="ECO:0000313" key="4">
    <source>
        <dbReference type="EMBL" id="KAA6406366.1"/>
    </source>
</evidence>
<dbReference type="EC" id="2.7.1.172" evidence="1"/>
<dbReference type="Proteomes" id="UP000324767">
    <property type="component" value="Unassembled WGS sequence"/>
</dbReference>
<evidence type="ECO:0000256" key="3">
    <source>
        <dbReference type="SAM" id="MobiDB-lite"/>
    </source>
</evidence>
<dbReference type="AlphaFoldDB" id="A0A5M8PBJ8"/>
<feature type="region of interest" description="Disordered" evidence="3">
    <location>
        <begin position="345"/>
        <end position="423"/>
    </location>
</feature>
<protein>
    <recommendedName>
        <fullName evidence="1">protein-ribulosamine 3-kinase</fullName>
        <ecNumber evidence="1">2.7.1.172</ecNumber>
    </recommendedName>
</protein>
<evidence type="ECO:0000256" key="1">
    <source>
        <dbReference type="ARBA" id="ARBA00011961"/>
    </source>
</evidence>
<keyword evidence="4" id="KW-0808">Transferase</keyword>
<dbReference type="GO" id="GO:0102193">
    <property type="term" value="F:protein-ribulosamine 3-kinase activity"/>
    <property type="evidence" value="ECO:0007669"/>
    <property type="project" value="UniProtKB-EC"/>
</dbReference>
<dbReference type="OrthoDB" id="5772781at2759"/>
<comment type="caution">
    <text evidence="4">The sequence shown here is derived from an EMBL/GenBank/DDBJ whole genome shotgun (WGS) entry which is preliminary data.</text>
</comment>
<proteinExistence type="predicted"/>
<feature type="compositionally biased region" description="Basic and acidic residues" evidence="3">
    <location>
        <begin position="347"/>
        <end position="376"/>
    </location>
</feature>
<feature type="compositionally biased region" description="Basic and acidic residues" evidence="3">
    <location>
        <begin position="400"/>
        <end position="422"/>
    </location>
</feature>
<dbReference type="InterPro" id="IPR011009">
    <property type="entry name" value="Kinase-like_dom_sf"/>
</dbReference>
<name>A0A5M8PBJ8_9LECA</name>
<dbReference type="InterPro" id="IPR016477">
    <property type="entry name" value="Fructo-/Ketosamine-3-kinase"/>
</dbReference>
<dbReference type="Gene3D" id="3.90.1200.10">
    <property type="match status" value="1"/>
</dbReference>
<comment type="catalytic activity">
    <reaction evidence="2">
        <text>N(6)-D-ribulosyl-L-lysyl-[protein] + ATP = N(6)-(3-O-phospho-D-ribulosyl)-L-lysyl-[protein] + ADP + H(+)</text>
        <dbReference type="Rhea" id="RHEA:48432"/>
        <dbReference type="Rhea" id="RHEA-COMP:12103"/>
        <dbReference type="Rhea" id="RHEA-COMP:12104"/>
        <dbReference type="ChEBI" id="CHEBI:15378"/>
        <dbReference type="ChEBI" id="CHEBI:30616"/>
        <dbReference type="ChEBI" id="CHEBI:90418"/>
        <dbReference type="ChEBI" id="CHEBI:90420"/>
        <dbReference type="ChEBI" id="CHEBI:456216"/>
        <dbReference type="EC" id="2.7.1.172"/>
    </reaction>
    <physiologicalReaction direction="left-to-right" evidence="2">
        <dbReference type="Rhea" id="RHEA:48433"/>
    </physiologicalReaction>
</comment>
<dbReference type="Pfam" id="PF03881">
    <property type="entry name" value="Fructosamin_kin"/>
    <property type="match status" value="1"/>
</dbReference>
<organism evidence="4 5">
    <name type="scientific">Lasallia pustulata</name>
    <dbReference type="NCBI Taxonomy" id="136370"/>
    <lineage>
        <taxon>Eukaryota</taxon>
        <taxon>Fungi</taxon>
        <taxon>Dikarya</taxon>
        <taxon>Ascomycota</taxon>
        <taxon>Pezizomycotina</taxon>
        <taxon>Lecanoromycetes</taxon>
        <taxon>OSLEUM clade</taxon>
        <taxon>Umbilicariomycetidae</taxon>
        <taxon>Umbilicariales</taxon>
        <taxon>Umbilicariaceae</taxon>
        <taxon>Lasallia</taxon>
    </lineage>
</organism>
<accession>A0A5M8PBJ8</accession>